<protein>
    <submittedName>
        <fullName evidence="3">DUF4126 domain-containing protein</fullName>
    </submittedName>
</protein>
<keyword evidence="4" id="KW-1185">Reference proteome</keyword>
<keyword evidence="1" id="KW-1133">Transmembrane helix</keyword>
<name>A0ABW5V0P6_9MICO</name>
<dbReference type="Proteomes" id="UP001597492">
    <property type="component" value="Unassembled WGS sequence"/>
</dbReference>
<sequence length="203" mass="20754">MLELLAGTGLATSAGLGAFLPMLALGLLDRFTPLVALPSGWDWLSSDLALIIVAVLTVLDIVADKVPAIDSVNDIVQTVVRPASGGIVFGAGSSAQTVSLDDPAQFFSAQAWLPIILGAVIALVTHLAKASTRAAVNTVTLGAAGPLLSTGEDAMSIGLIASAILAPVLVLLLIGGLIAMAITLARRFRAMRARRQARVNPGQ</sequence>
<gene>
    <name evidence="3" type="ORF">ACFSW7_10865</name>
</gene>
<dbReference type="InterPro" id="IPR025196">
    <property type="entry name" value="DUF4126"/>
</dbReference>
<dbReference type="RefSeq" id="WP_019617540.1">
    <property type="nucleotide sequence ID" value="NZ_JBHUNE010000008.1"/>
</dbReference>
<keyword evidence="1" id="KW-0472">Membrane</keyword>
<comment type="caution">
    <text evidence="3">The sequence shown here is derived from an EMBL/GenBank/DDBJ whole genome shotgun (WGS) entry which is preliminary data.</text>
</comment>
<proteinExistence type="predicted"/>
<dbReference type="EMBL" id="JBHUNE010000008">
    <property type="protein sequence ID" value="MFD2758878.1"/>
    <property type="molecule type" value="Genomic_DNA"/>
</dbReference>
<evidence type="ECO:0000259" key="2">
    <source>
        <dbReference type="Pfam" id="PF13548"/>
    </source>
</evidence>
<evidence type="ECO:0000313" key="4">
    <source>
        <dbReference type="Proteomes" id="UP001597492"/>
    </source>
</evidence>
<dbReference type="Pfam" id="PF13548">
    <property type="entry name" value="DUF4126"/>
    <property type="match status" value="1"/>
</dbReference>
<reference evidence="4" key="1">
    <citation type="journal article" date="2019" name="Int. J. Syst. Evol. Microbiol.">
        <title>The Global Catalogue of Microorganisms (GCM) 10K type strain sequencing project: providing services to taxonomists for standard genome sequencing and annotation.</title>
        <authorList>
            <consortium name="The Broad Institute Genomics Platform"/>
            <consortium name="The Broad Institute Genome Sequencing Center for Infectious Disease"/>
            <person name="Wu L."/>
            <person name="Ma J."/>
        </authorList>
    </citation>
    <scope>NUCLEOTIDE SEQUENCE [LARGE SCALE GENOMIC DNA]</scope>
    <source>
        <strain evidence="4">TISTR 1514</strain>
    </source>
</reference>
<accession>A0ABW5V0P6</accession>
<evidence type="ECO:0000313" key="3">
    <source>
        <dbReference type="EMBL" id="MFD2758878.1"/>
    </source>
</evidence>
<feature type="transmembrane region" description="Helical" evidence="1">
    <location>
        <begin position="157"/>
        <end position="185"/>
    </location>
</feature>
<keyword evidence="1" id="KW-0812">Transmembrane</keyword>
<feature type="domain" description="DUF4126" evidence="2">
    <location>
        <begin position="4"/>
        <end position="187"/>
    </location>
</feature>
<feature type="transmembrane region" description="Helical" evidence="1">
    <location>
        <begin position="111"/>
        <end position="128"/>
    </location>
</feature>
<organism evidence="3 4">
    <name type="scientific">Gulosibacter faecalis</name>
    <dbReference type="NCBI Taxonomy" id="272240"/>
    <lineage>
        <taxon>Bacteria</taxon>
        <taxon>Bacillati</taxon>
        <taxon>Actinomycetota</taxon>
        <taxon>Actinomycetes</taxon>
        <taxon>Micrococcales</taxon>
        <taxon>Microbacteriaceae</taxon>
        <taxon>Gulosibacter</taxon>
    </lineage>
</organism>
<evidence type="ECO:0000256" key="1">
    <source>
        <dbReference type="SAM" id="Phobius"/>
    </source>
</evidence>